<evidence type="ECO:0000313" key="2">
    <source>
        <dbReference type="Proteomes" id="UP000019260"/>
    </source>
</evidence>
<keyword evidence="2" id="KW-1185">Reference proteome</keyword>
<dbReference type="HOGENOM" id="CLU_3383864_0_0_14"/>
<proteinExistence type="predicted"/>
<protein>
    <submittedName>
        <fullName evidence="1">Uncharacterized protein</fullName>
    </submittedName>
</protein>
<organism evidence="1 2">
    <name type="scientific">Spiroplasma mirum ATCC 29335</name>
    <dbReference type="NCBI Taxonomy" id="838561"/>
    <lineage>
        <taxon>Bacteria</taxon>
        <taxon>Bacillati</taxon>
        <taxon>Mycoplasmatota</taxon>
        <taxon>Mollicutes</taxon>
        <taxon>Entomoplasmatales</taxon>
        <taxon>Spiroplasmataceae</taxon>
        <taxon>Spiroplasma</taxon>
    </lineage>
</organism>
<dbReference type="KEGG" id="smia:P344_05075"/>
<dbReference type="STRING" id="838561.P344_05075"/>
<evidence type="ECO:0000313" key="1">
    <source>
        <dbReference type="EMBL" id="AHI58337.1"/>
    </source>
</evidence>
<dbReference type="EMBL" id="CP006720">
    <property type="protein sequence ID" value="AHI58337.1"/>
    <property type="molecule type" value="Genomic_DNA"/>
</dbReference>
<dbReference type="Proteomes" id="UP000019260">
    <property type="component" value="Chromosome"/>
</dbReference>
<reference evidence="1 2" key="1">
    <citation type="submission" date="2013-09" db="EMBL/GenBank/DDBJ databases">
        <title>Complete genome sequence of Spiroplasma mirum suckling mouse cataract agent.</title>
        <authorList>
            <person name="Landry C.A."/>
            <person name="Bastian F.O."/>
            <person name="Thune R.L."/>
        </authorList>
    </citation>
    <scope>NUCLEOTIDE SEQUENCE [LARGE SCALE GENOMIC DNA]</scope>
    <source>
        <strain evidence="1 2">SMCA</strain>
    </source>
</reference>
<gene>
    <name evidence="1" type="ORF">P344_05075</name>
</gene>
<accession>W6AMD9</accession>
<name>W6AMD9_9MOLU</name>
<dbReference type="AlphaFoldDB" id="W6AMD9"/>
<sequence length="33" mass="3946">MDKKLTRIVKYQQQLTKLSTVDLSILDEHHSYL</sequence>